<comment type="caution">
    <text evidence="1">The sequence shown here is derived from an EMBL/GenBank/DDBJ whole genome shotgun (WGS) entry which is preliminary data.</text>
</comment>
<sequence>MSGPAALAGVRVLDLSTGIAGPVAAMLLGDLGAEVVRVESPPKADPLPGEPMWHRNKTVLRSAPDRPEVCGLAAGADVVVTSSSRVATAAGLDDPAPRRVHLALPVLPDGLGVGPDAGEDVDPLTANALLAALSGVARRQSSYAGGPVESVLPHLAYLHGLWGATTAVAALVERASSGCGQRVTVDGLHAVLVAATTTIVVDPQGVPPTTSVGPGGPNPAYSTYRCADGQWLFLGGLTDKFQRTAFGLLGVAGIFADPRIADQGERLYAPDNREWVRAEVAAAFATRPRQEWLDALAAADCPAGPVEPPGAWLDHPQVRALGQRWELHDPLVGTVAMPGHPVVLTGTPVPPARPRALAADAADVAWSPRPDPGVRVGDGTRRAGRGPLSGNRVLDLGTVLAGPYAGMLLAELGAEVVKVEPPTGDAFRLRGHPHNRGQRSLAVDLRAPEGYAALLGLVERADIVIDNFRPGVLERLRLRHDDLAAARPDIVTVSITGYGDVGPLAGRPGFDPVLQAMSGMMAAQGGSSAPVFSTLAVNDVTAACASALGAVAALHHVVTGGAGQHVETTLAAVATFMQCGEIVEYADRPPTPVGGPDHPGPSALSSYYRTADGFVRLHVASHEQLRAAGLDPVERVSELSSDEVVERVRSAGGHAVRARSYVELAADPWLVQQEYLVPITWPDGRTTYLPNRYARFDRTQESRVLVAPGLGEHTDAVLTEAGIEEDAIAGLVADGVLTRGGPLTSVADVGYR</sequence>
<dbReference type="InterPro" id="IPR050509">
    <property type="entry name" value="CoA-transferase_III"/>
</dbReference>
<protein>
    <recommendedName>
        <fullName evidence="3">CoA transferase</fullName>
    </recommendedName>
</protein>
<dbReference type="InterPro" id="IPR044855">
    <property type="entry name" value="CoA-Trfase_III_dom3_sf"/>
</dbReference>
<evidence type="ECO:0000313" key="1">
    <source>
        <dbReference type="EMBL" id="GAA4743741.1"/>
    </source>
</evidence>
<dbReference type="Gene3D" id="3.40.50.10540">
    <property type="entry name" value="Crotonobetainyl-coa:carnitine coa-transferase, domain 1"/>
    <property type="match status" value="2"/>
</dbReference>
<evidence type="ECO:0008006" key="3">
    <source>
        <dbReference type="Google" id="ProtNLM"/>
    </source>
</evidence>
<dbReference type="Pfam" id="PF02515">
    <property type="entry name" value="CoA_transf_3"/>
    <property type="match status" value="2"/>
</dbReference>
<dbReference type="InterPro" id="IPR003673">
    <property type="entry name" value="CoA-Trfase_fam_III"/>
</dbReference>
<dbReference type="Gene3D" id="3.30.1540.10">
    <property type="entry name" value="formyl-coa transferase, domain 3"/>
    <property type="match status" value="1"/>
</dbReference>
<gene>
    <name evidence="1" type="ORF">GCM10023350_30600</name>
</gene>
<dbReference type="SUPFAM" id="SSF89796">
    <property type="entry name" value="CoA-transferase family III (CaiB/BaiF)"/>
    <property type="match status" value="2"/>
</dbReference>
<evidence type="ECO:0000313" key="2">
    <source>
        <dbReference type="Proteomes" id="UP001499882"/>
    </source>
</evidence>
<dbReference type="EMBL" id="BAABKN010000019">
    <property type="protein sequence ID" value="GAA4743741.1"/>
    <property type="molecule type" value="Genomic_DNA"/>
</dbReference>
<dbReference type="Proteomes" id="UP001499882">
    <property type="component" value="Unassembled WGS sequence"/>
</dbReference>
<dbReference type="PANTHER" id="PTHR48228">
    <property type="entry name" value="SUCCINYL-COA--D-CITRAMALATE COA-TRANSFERASE"/>
    <property type="match status" value="1"/>
</dbReference>
<dbReference type="PANTHER" id="PTHR48228:SF7">
    <property type="entry name" value="FATTY ACYL-COA TRANSFERASE RV3272-RELATED"/>
    <property type="match status" value="1"/>
</dbReference>
<proteinExistence type="predicted"/>
<organism evidence="1 2">
    <name type="scientific">Nocardioides endophyticus</name>
    <dbReference type="NCBI Taxonomy" id="1353775"/>
    <lineage>
        <taxon>Bacteria</taxon>
        <taxon>Bacillati</taxon>
        <taxon>Actinomycetota</taxon>
        <taxon>Actinomycetes</taxon>
        <taxon>Propionibacteriales</taxon>
        <taxon>Nocardioidaceae</taxon>
        <taxon>Nocardioides</taxon>
    </lineage>
</organism>
<dbReference type="RefSeq" id="WP_345527685.1">
    <property type="nucleotide sequence ID" value="NZ_BAABKN010000019.1"/>
</dbReference>
<dbReference type="InterPro" id="IPR023606">
    <property type="entry name" value="CoA-Trfase_III_dom_1_sf"/>
</dbReference>
<name>A0ABP8Z1H0_9ACTN</name>
<reference evidence="2" key="1">
    <citation type="journal article" date="2019" name="Int. J. Syst. Evol. Microbiol.">
        <title>The Global Catalogue of Microorganisms (GCM) 10K type strain sequencing project: providing services to taxonomists for standard genome sequencing and annotation.</title>
        <authorList>
            <consortium name="The Broad Institute Genomics Platform"/>
            <consortium name="The Broad Institute Genome Sequencing Center for Infectious Disease"/>
            <person name="Wu L."/>
            <person name="Ma J."/>
        </authorList>
    </citation>
    <scope>NUCLEOTIDE SEQUENCE [LARGE SCALE GENOMIC DNA]</scope>
    <source>
        <strain evidence="2">JCM 18532</strain>
    </source>
</reference>
<accession>A0ABP8Z1H0</accession>
<keyword evidence="2" id="KW-1185">Reference proteome</keyword>